<dbReference type="PANTHER" id="PTHR33055:SF16">
    <property type="entry name" value="TRANSPOSASE FOR INSERTION SEQUENCE ELEMENT IS1547"/>
    <property type="match status" value="1"/>
</dbReference>
<dbReference type="GO" id="GO:0003677">
    <property type="term" value="F:DNA binding"/>
    <property type="evidence" value="ECO:0007669"/>
    <property type="project" value="InterPro"/>
</dbReference>
<dbReference type="Pfam" id="PF02371">
    <property type="entry name" value="Transposase_20"/>
    <property type="match status" value="1"/>
</dbReference>
<name>A0A837NAU1_9GAMM</name>
<dbReference type="InterPro" id="IPR002525">
    <property type="entry name" value="Transp_IS110-like_N"/>
</dbReference>
<dbReference type="InterPro" id="IPR003346">
    <property type="entry name" value="Transposase_20"/>
</dbReference>
<evidence type="ECO:0000259" key="1">
    <source>
        <dbReference type="Pfam" id="PF01548"/>
    </source>
</evidence>
<dbReference type="EMBL" id="LHSG01000004">
    <property type="protein sequence ID" value="KPD24014.1"/>
    <property type="molecule type" value="Genomic_DNA"/>
</dbReference>
<reference evidence="3 4" key="1">
    <citation type="submission" date="2015-08" db="EMBL/GenBank/DDBJ databases">
        <title>Genome sequencing and assembly of the deep-sea bacterium Idiomarina zobellii.</title>
        <authorList>
            <person name="Mithoefer S.D."/>
            <person name="Rheaume B.A."/>
            <person name="MacLea K.S."/>
        </authorList>
    </citation>
    <scope>NUCLEOTIDE SEQUENCE [LARGE SCALE GENOMIC DNA]</scope>
    <source>
        <strain evidence="3 4">KMM 231</strain>
    </source>
</reference>
<dbReference type="Pfam" id="PF01548">
    <property type="entry name" value="DEDD_Tnp_IS110"/>
    <property type="match status" value="1"/>
</dbReference>
<feature type="domain" description="Transposase IS110-like N-terminal" evidence="1">
    <location>
        <begin position="15"/>
        <end position="156"/>
    </location>
</feature>
<comment type="caution">
    <text evidence="3">The sequence shown here is derived from an EMBL/GenBank/DDBJ whole genome shotgun (WGS) entry which is preliminary data.</text>
</comment>
<evidence type="ECO:0000313" key="4">
    <source>
        <dbReference type="Proteomes" id="UP000053030"/>
    </source>
</evidence>
<dbReference type="GO" id="GO:0006313">
    <property type="term" value="P:DNA transposition"/>
    <property type="evidence" value="ECO:0007669"/>
    <property type="project" value="InterPro"/>
</dbReference>
<dbReference type="AlphaFoldDB" id="A0A837NAU1"/>
<dbReference type="RefSeq" id="WP_053953331.1">
    <property type="nucleotide sequence ID" value="NZ_FNCB01000005.1"/>
</dbReference>
<keyword evidence="4" id="KW-1185">Reference proteome</keyword>
<dbReference type="OrthoDB" id="4337860at2"/>
<evidence type="ECO:0000259" key="2">
    <source>
        <dbReference type="Pfam" id="PF02371"/>
    </source>
</evidence>
<gene>
    <name evidence="3" type="ORF">AFK76_05660</name>
</gene>
<dbReference type="NCBIfam" id="NF033542">
    <property type="entry name" value="transpos_IS110"/>
    <property type="match status" value="1"/>
</dbReference>
<proteinExistence type="predicted"/>
<feature type="domain" description="Transposase IS116/IS110/IS902 C-terminal" evidence="2">
    <location>
        <begin position="240"/>
        <end position="317"/>
    </location>
</feature>
<dbReference type="Proteomes" id="UP000053030">
    <property type="component" value="Unassembled WGS sequence"/>
</dbReference>
<accession>A0A837NAU1</accession>
<organism evidence="3 4">
    <name type="scientific">Idiomarina zobellii</name>
    <dbReference type="NCBI Taxonomy" id="86103"/>
    <lineage>
        <taxon>Bacteria</taxon>
        <taxon>Pseudomonadati</taxon>
        <taxon>Pseudomonadota</taxon>
        <taxon>Gammaproteobacteria</taxon>
        <taxon>Alteromonadales</taxon>
        <taxon>Idiomarinaceae</taxon>
        <taxon>Idiomarina</taxon>
    </lineage>
</organism>
<dbReference type="InterPro" id="IPR047650">
    <property type="entry name" value="Transpos_IS110"/>
</dbReference>
<dbReference type="GO" id="GO:0004803">
    <property type="term" value="F:transposase activity"/>
    <property type="evidence" value="ECO:0007669"/>
    <property type="project" value="InterPro"/>
</dbReference>
<evidence type="ECO:0000313" key="3">
    <source>
        <dbReference type="EMBL" id="KPD24014.1"/>
    </source>
</evidence>
<dbReference type="PANTHER" id="PTHR33055">
    <property type="entry name" value="TRANSPOSASE FOR INSERTION SEQUENCE ELEMENT IS1111A"/>
    <property type="match status" value="1"/>
</dbReference>
<sequence>MNQTNRKDDQYVVGGVDTHKDIHVAAVVNELNQVVSSESFPTTRHGYKKMLTWMSSFGKVSRVGIECSGTYGLGLLRYMQSSGIDVLEVTAPDKSDRRKRGKDDTLDAENAAHAAFSRHRTVTPKTRDGMVESLRILKSCRRSAVAARTVALQMIRTSIVSAPEELRDTLRHMTRMNLVRTLASTRPDLTNYKDITTAYRITLKSLARRYVELHDEIADLDKMIATIVESLAPELIEQNAVGYESAAQLLITLGDNPERLRSESSFAALCGVSPIPASSGKTSRHRLNRGGDRAANSALHIIAVGRLRTEERSQEYIKKRTADGLSKMEAIRCLKRYIAREIYYLLKNRNTIINSIQITT</sequence>
<protein>
    <submittedName>
        <fullName evidence="3">Transposase</fullName>
    </submittedName>
</protein>